<protein>
    <submittedName>
        <fullName evidence="12">Phospho-sugar mutase</fullName>
    </submittedName>
</protein>
<reference evidence="12" key="1">
    <citation type="submission" date="2020-12" db="EMBL/GenBank/DDBJ databases">
        <title>Genomic characterization of non-nitrogen-fixing Frankia strains.</title>
        <authorList>
            <person name="Carlos-Shanley C."/>
            <person name="Guerra T."/>
            <person name="Hahn D."/>
        </authorList>
    </citation>
    <scope>NUCLEOTIDE SEQUENCE</scope>
    <source>
        <strain evidence="12">CN6</strain>
    </source>
</reference>
<dbReference type="SUPFAM" id="SSF53738">
    <property type="entry name" value="Phosphoglucomutase, first 3 domains"/>
    <property type="match status" value="3"/>
</dbReference>
<dbReference type="Proteomes" id="UP000604475">
    <property type="component" value="Unassembled WGS sequence"/>
</dbReference>
<dbReference type="InterPro" id="IPR036900">
    <property type="entry name" value="A-D-PHexomutase_C_sf"/>
</dbReference>
<feature type="domain" description="Alpha-D-phosphohexomutase alpha/beta/alpha" evidence="9">
    <location>
        <begin position="50"/>
        <end position="182"/>
    </location>
</feature>
<evidence type="ECO:0000313" key="12">
    <source>
        <dbReference type="EMBL" id="MBL7625701.1"/>
    </source>
</evidence>
<keyword evidence="6" id="KW-0413">Isomerase</keyword>
<dbReference type="InterPro" id="IPR005843">
    <property type="entry name" value="A-D-PHexomutase_C"/>
</dbReference>
<dbReference type="InterPro" id="IPR005846">
    <property type="entry name" value="A-D-PHexomutase_a/b/a-III"/>
</dbReference>
<feature type="domain" description="Alpha-D-phosphohexomutase alpha/beta/alpha" evidence="11">
    <location>
        <begin position="331"/>
        <end position="426"/>
    </location>
</feature>
<organism evidence="12 13">
    <name type="scientific">Frankia nepalensis</name>
    <dbReference type="NCBI Taxonomy" id="1836974"/>
    <lineage>
        <taxon>Bacteria</taxon>
        <taxon>Bacillati</taxon>
        <taxon>Actinomycetota</taxon>
        <taxon>Actinomycetes</taxon>
        <taxon>Frankiales</taxon>
        <taxon>Frankiaceae</taxon>
        <taxon>Frankia</taxon>
    </lineage>
</organism>
<keyword evidence="3" id="KW-0597">Phosphoprotein</keyword>
<name>A0A937R5P1_9ACTN</name>
<evidence type="ECO:0000256" key="7">
    <source>
        <dbReference type="RuleBase" id="RU004326"/>
    </source>
</evidence>
<sequence>MELIARARSWAAQDPDPADRAEIEALVGAARAGDAAAEAELADRFTGCLTFGTAGLRGPLRAGPNGMNHAVVRRAAAGLATWLTAAGARGTARVGEGTGPPAVVIGFDARRRSDAFALDSARVFAGAGLRALVLPGPLPTPVLAFAVRRLGAAAGVMVTASHNPATDNGYKVYLGGPAGAPASGAQLVAPADAQIEAAIAAAPPPMAIPLADTWTRLGDDVVAAYVTEAAATLAPATAPAGLRIAYTPLHGVGLGVLRRVFAAAGLPEPAAVAEQAEPDPDFPTAPFPNPEEPGAMDRVLALGEAIGADVVLANDPDADRLAVAVGRRVLTGDELGLLLADEVLRRAPGPVATTVVSSTALRALAARRGVGCSETLTGFKWIMRADPALVFGYEEALGYATRPDLVRDKDGLTAAVAIARIAAAEAARGRGLLDRLDDLARELGVAATEQVSLRVDDLAASTALLRRLRADPPDEIAGLPVAAVRDLLAPTGADERLPRSDVLIFSLAGGARAVVRPSGTEPKLKIYLEATEPVSADGDLASARARSAERLAGLVRWARSLGQTAGRPPSPTPPAP</sequence>
<dbReference type="Pfam" id="PF02880">
    <property type="entry name" value="PGM_PMM_III"/>
    <property type="match status" value="1"/>
</dbReference>
<dbReference type="GO" id="GO:0005975">
    <property type="term" value="P:carbohydrate metabolic process"/>
    <property type="evidence" value="ECO:0007669"/>
    <property type="project" value="InterPro"/>
</dbReference>
<dbReference type="Gene3D" id="3.40.120.10">
    <property type="entry name" value="Alpha-D-Glucose-1,6-Bisphosphate, subunit A, domain 3"/>
    <property type="match status" value="3"/>
</dbReference>
<dbReference type="Pfam" id="PF02878">
    <property type="entry name" value="PGM_PMM_I"/>
    <property type="match status" value="1"/>
</dbReference>
<dbReference type="CDD" id="cd05799">
    <property type="entry name" value="PGM2"/>
    <property type="match status" value="1"/>
</dbReference>
<evidence type="ECO:0000256" key="6">
    <source>
        <dbReference type="ARBA" id="ARBA00023235"/>
    </source>
</evidence>
<dbReference type="EMBL" id="JAEACQ010000027">
    <property type="protein sequence ID" value="MBL7625701.1"/>
    <property type="molecule type" value="Genomic_DNA"/>
</dbReference>
<keyword evidence="5 7" id="KW-0460">Magnesium</keyword>
<evidence type="ECO:0000259" key="9">
    <source>
        <dbReference type="Pfam" id="PF02878"/>
    </source>
</evidence>
<accession>A0A937R5P1</accession>
<dbReference type="Pfam" id="PF02879">
    <property type="entry name" value="PGM_PMM_II"/>
    <property type="match status" value="1"/>
</dbReference>
<dbReference type="Gene3D" id="3.30.310.50">
    <property type="entry name" value="Alpha-D-phosphohexomutase, C-terminal domain"/>
    <property type="match status" value="1"/>
</dbReference>
<evidence type="ECO:0000313" key="13">
    <source>
        <dbReference type="Proteomes" id="UP000604475"/>
    </source>
</evidence>
<dbReference type="InterPro" id="IPR005844">
    <property type="entry name" value="A-D-PHexomutase_a/b/a-I"/>
</dbReference>
<dbReference type="PANTHER" id="PTHR45745:SF1">
    <property type="entry name" value="PHOSPHOGLUCOMUTASE 2B-RELATED"/>
    <property type="match status" value="1"/>
</dbReference>
<feature type="domain" description="Alpha-D-phosphohexomutase C-terminal" evidence="8">
    <location>
        <begin position="481"/>
        <end position="539"/>
    </location>
</feature>
<dbReference type="PROSITE" id="PS00710">
    <property type="entry name" value="PGM_PMM"/>
    <property type="match status" value="1"/>
</dbReference>
<dbReference type="SUPFAM" id="SSF55957">
    <property type="entry name" value="Phosphoglucomutase, C-terminal domain"/>
    <property type="match status" value="1"/>
</dbReference>
<dbReference type="GO" id="GO:0008973">
    <property type="term" value="F:phosphopentomutase activity"/>
    <property type="evidence" value="ECO:0007669"/>
    <property type="project" value="TreeGrafter"/>
</dbReference>
<evidence type="ECO:0000259" key="10">
    <source>
        <dbReference type="Pfam" id="PF02879"/>
    </source>
</evidence>
<keyword evidence="13" id="KW-1185">Reference proteome</keyword>
<dbReference type="GO" id="GO:0000287">
    <property type="term" value="F:magnesium ion binding"/>
    <property type="evidence" value="ECO:0007669"/>
    <property type="project" value="InterPro"/>
</dbReference>
<dbReference type="AlphaFoldDB" id="A0A937R5P1"/>
<dbReference type="Pfam" id="PF00408">
    <property type="entry name" value="PGM_PMM_IV"/>
    <property type="match status" value="1"/>
</dbReference>
<dbReference type="InterPro" id="IPR005845">
    <property type="entry name" value="A-D-PHexomutase_a/b/a-II"/>
</dbReference>
<comment type="cofactor">
    <cofactor evidence="1">
        <name>Mg(2+)</name>
        <dbReference type="ChEBI" id="CHEBI:18420"/>
    </cofactor>
</comment>
<evidence type="ECO:0000256" key="4">
    <source>
        <dbReference type="ARBA" id="ARBA00022723"/>
    </source>
</evidence>
<evidence type="ECO:0000259" key="11">
    <source>
        <dbReference type="Pfam" id="PF02880"/>
    </source>
</evidence>
<keyword evidence="4 7" id="KW-0479">Metal-binding</keyword>
<dbReference type="PANTHER" id="PTHR45745">
    <property type="entry name" value="PHOSPHOMANNOMUTASE 45A"/>
    <property type="match status" value="1"/>
</dbReference>
<dbReference type="GO" id="GO:0006166">
    <property type="term" value="P:purine ribonucleoside salvage"/>
    <property type="evidence" value="ECO:0007669"/>
    <property type="project" value="TreeGrafter"/>
</dbReference>
<comment type="similarity">
    <text evidence="2 7">Belongs to the phosphohexose mutase family.</text>
</comment>
<evidence type="ECO:0000259" key="8">
    <source>
        <dbReference type="Pfam" id="PF00408"/>
    </source>
</evidence>
<feature type="domain" description="Alpha-D-phosphohexomutase alpha/beta/alpha" evidence="10">
    <location>
        <begin position="224"/>
        <end position="324"/>
    </location>
</feature>
<dbReference type="InterPro" id="IPR016066">
    <property type="entry name" value="A-D-PHexomutase_CS"/>
</dbReference>
<proteinExistence type="inferred from homology"/>
<gene>
    <name evidence="12" type="ORF">I7412_00595</name>
</gene>
<evidence type="ECO:0000256" key="2">
    <source>
        <dbReference type="ARBA" id="ARBA00010231"/>
    </source>
</evidence>
<evidence type="ECO:0000256" key="5">
    <source>
        <dbReference type="ARBA" id="ARBA00022842"/>
    </source>
</evidence>
<dbReference type="RefSeq" id="WP_203007715.1">
    <property type="nucleotide sequence ID" value="NZ_JADWYU010000288.1"/>
</dbReference>
<dbReference type="InterPro" id="IPR016055">
    <property type="entry name" value="A-D-PHexomutase_a/b/a-I/II/III"/>
</dbReference>
<evidence type="ECO:0000256" key="3">
    <source>
        <dbReference type="ARBA" id="ARBA00022553"/>
    </source>
</evidence>
<comment type="caution">
    <text evidence="12">The sequence shown here is derived from an EMBL/GenBank/DDBJ whole genome shotgun (WGS) entry which is preliminary data.</text>
</comment>
<evidence type="ECO:0000256" key="1">
    <source>
        <dbReference type="ARBA" id="ARBA00001946"/>
    </source>
</evidence>